<proteinExistence type="predicted"/>
<dbReference type="Proteomes" id="UP000538670">
    <property type="component" value="Unassembled WGS sequence"/>
</dbReference>
<evidence type="ECO:0000313" key="2">
    <source>
        <dbReference type="Proteomes" id="UP000538670"/>
    </source>
</evidence>
<name>A0A7W6ADY1_9SPHN</name>
<organism evidence="1 2">
    <name type="scientific">Sphingomonas pseudosanguinis</name>
    <dbReference type="NCBI Taxonomy" id="413712"/>
    <lineage>
        <taxon>Bacteria</taxon>
        <taxon>Pseudomonadati</taxon>
        <taxon>Pseudomonadota</taxon>
        <taxon>Alphaproteobacteria</taxon>
        <taxon>Sphingomonadales</taxon>
        <taxon>Sphingomonadaceae</taxon>
        <taxon>Sphingomonas</taxon>
    </lineage>
</organism>
<accession>A0A7W6ADY1</accession>
<evidence type="ECO:0000313" key="1">
    <source>
        <dbReference type="EMBL" id="MBB3881120.1"/>
    </source>
</evidence>
<keyword evidence="2" id="KW-1185">Reference proteome</keyword>
<sequence length="32" mass="3764">MQSGARFFAGIITDVDRTRPWHRRWAAFDPAM</sequence>
<gene>
    <name evidence="1" type="ORF">GGR48_003575</name>
</gene>
<protein>
    <submittedName>
        <fullName evidence="1">Uncharacterized protein</fullName>
    </submittedName>
</protein>
<dbReference type="EMBL" id="JACIDH010000032">
    <property type="protein sequence ID" value="MBB3881120.1"/>
    <property type="molecule type" value="Genomic_DNA"/>
</dbReference>
<dbReference type="AlphaFoldDB" id="A0A7W6ADY1"/>
<reference evidence="1 2" key="1">
    <citation type="submission" date="2020-08" db="EMBL/GenBank/DDBJ databases">
        <title>Genomic Encyclopedia of Type Strains, Phase IV (KMG-IV): sequencing the most valuable type-strain genomes for metagenomic binning, comparative biology and taxonomic classification.</title>
        <authorList>
            <person name="Goeker M."/>
        </authorList>
    </citation>
    <scope>NUCLEOTIDE SEQUENCE [LARGE SCALE GENOMIC DNA]</scope>
    <source>
        <strain evidence="1 2">DSM 19512</strain>
    </source>
</reference>
<comment type="caution">
    <text evidence="1">The sequence shown here is derived from an EMBL/GenBank/DDBJ whole genome shotgun (WGS) entry which is preliminary data.</text>
</comment>